<keyword evidence="1" id="KW-0472">Membrane</keyword>
<name>A0ABT2I135_9SPHN</name>
<organism evidence="2 3">
    <name type="scientific">Novosphingobium mangrovi</name>
    <name type="common">ex Huang et al. 2023</name>
    <dbReference type="NCBI Taxonomy" id="2976432"/>
    <lineage>
        <taxon>Bacteria</taxon>
        <taxon>Pseudomonadati</taxon>
        <taxon>Pseudomonadota</taxon>
        <taxon>Alphaproteobacteria</taxon>
        <taxon>Sphingomonadales</taxon>
        <taxon>Sphingomonadaceae</taxon>
        <taxon>Novosphingobium</taxon>
    </lineage>
</organism>
<evidence type="ECO:0000313" key="2">
    <source>
        <dbReference type="EMBL" id="MCT2398505.1"/>
    </source>
</evidence>
<dbReference type="Proteomes" id="UP001165583">
    <property type="component" value="Unassembled WGS sequence"/>
</dbReference>
<dbReference type="RefSeq" id="WP_260043667.1">
    <property type="nucleotide sequence ID" value="NZ_JANZXA010000001.1"/>
</dbReference>
<protein>
    <submittedName>
        <fullName evidence="2">Uncharacterized protein</fullName>
    </submittedName>
</protein>
<feature type="transmembrane region" description="Helical" evidence="1">
    <location>
        <begin position="12"/>
        <end position="39"/>
    </location>
</feature>
<evidence type="ECO:0000313" key="3">
    <source>
        <dbReference type="Proteomes" id="UP001165583"/>
    </source>
</evidence>
<keyword evidence="3" id="KW-1185">Reference proteome</keyword>
<dbReference type="EMBL" id="JANZXA010000001">
    <property type="protein sequence ID" value="MCT2398505.1"/>
    <property type="molecule type" value="Genomic_DNA"/>
</dbReference>
<accession>A0ABT2I135</accession>
<comment type="caution">
    <text evidence="2">The sequence shown here is derived from an EMBL/GenBank/DDBJ whole genome shotgun (WGS) entry which is preliminary data.</text>
</comment>
<reference evidence="2" key="1">
    <citation type="submission" date="2022-09" db="EMBL/GenBank/DDBJ databases">
        <title>Novosphingobium sp. Nov., a polycyclic aromatic hydrocarbon-degrading bacterium isolated form mangrove sediments in HongKong.</title>
        <authorList>
            <person name="Hu Z."/>
        </authorList>
    </citation>
    <scope>NUCLEOTIDE SEQUENCE</scope>
    <source>
        <strain evidence="2">HK4-1</strain>
    </source>
</reference>
<gene>
    <name evidence="2" type="ORF">NZK81_02985</name>
</gene>
<proteinExistence type="predicted"/>
<keyword evidence="1" id="KW-1133">Transmembrane helix</keyword>
<keyword evidence="1" id="KW-0812">Transmembrane</keyword>
<sequence length="40" mass="3929">MIGPDMRSSACQALAGALIASLMVGSMAILMMLAAAGVFG</sequence>
<evidence type="ECO:0000256" key="1">
    <source>
        <dbReference type="SAM" id="Phobius"/>
    </source>
</evidence>